<dbReference type="InterPro" id="IPR012340">
    <property type="entry name" value="NA-bd_OB-fold"/>
</dbReference>
<keyword evidence="6" id="KW-1185">Reference proteome</keyword>
<dbReference type="AlphaFoldDB" id="A0A9X3ELC2"/>
<dbReference type="GO" id="GO:0006281">
    <property type="term" value="P:DNA repair"/>
    <property type="evidence" value="ECO:0007669"/>
    <property type="project" value="UniProtKB-UniRule"/>
</dbReference>
<dbReference type="EMBL" id="JAPNOA010000019">
    <property type="protein sequence ID" value="MCY0964753.1"/>
    <property type="molecule type" value="Genomic_DNA"/>
</dbReference>
<dbReference type="Proteomes" id="UP001150830">
    <property type="component" value="Unassembled WGS sequence"/>
</dbReference>
<comment type="caution">
    <text evidence="5">The sequence shown here is derived from an EMBL/GenBank/DDBJ whole genome shotgun (WGS) entry which is preliminary data.</text>
</comment>
<keyword evidence="2" id="KW-0233">DNA recombination</keyword>
<dbReference type="PANTHER" id="PTHR10302:SF27">
    <property type="entry name" value="SINGLE-STRANDED DNA-BINDING PROTEIN"/>
    <property type="match status" value="1"/>
</dbReference>
<dbReference type="PANTHER" id="PTHR10302">
    <property type="entry name" value="SINGLE-STRANDED DNA-BINDING PROTEIN"/>
    <property type="match status" value="1"/>
</dbReference>
<dbReference type="Pfam" id="PF00436">
    <property type="entry name" value="SSB"/>
    <property type="match status" value="1"/>
</dbReference>
<sequence>MGRSVNKVTLIGTLGRDPEVRYMPNGNAVANVNLATDESYMDKQTGQKVEQTEWHRLVVYGKLAEICQQFLKKGSRAYFEGRLKTREWEKDGIKRYTTEIVANDMMMLDRANDGMGMGGGMSGGMGGGMGGGYQQPSAAAMMNPAPAPQQPAYGQAPAPQQPSYQAPAPQQPAYGQAPAQGYNPAPQQAPQQVPQQAPQQAPQQPAYNQAPAQGGYNQGYQQAPQRPAAPAPSYQQAPQPAQQPSNNFDDFDDDIPF</sequence>
<comment type="subunit">
    <text evidence="2">Homotetramer.</text>
</comment>
<dbReference type="Gene3D" id="2.40.50.140">
    <property type="entry name" value="Nucleic acid-binding proteins"/>
    <property type="match status" value="1"/>
</dbReference>
<keyword evidence="2" id="KW-0227">DNA damage</keyword>
<feature type="short sequence motif" description="Important for interaction with partner proteins" evidence="2">
    <location>
        <begin position="252"/>
        <end position="257"/>
    </location>
</feature>
<feature type="DNA-binding region" evidence="2">
    <location>
        <begin position="54"/>
        <end position="60"/>
    </location>
</feature>
<dbReference type="InterPro" id="IPR011344">
    <property type="entry name" value="ssDNA-bd"/>
</dbReference>
<evidence type="ECO:0000256" key="3">
    <source>
        <dbReference type="RuleBase" id="RU000524"/>
    </source>
</evidence>
<dbReference type="SUPFAM" id="SSF50249">
    <property type="entry name" value="Nucleic acid-binding proteins"/>
    <property type="match status" value="1"/>
</dbReference>
<dbReference type="CDD" id="cd04496">
    <property type="entry name" value="SSB_OBF"/>
    <property type="match status" value="1"/>
</dbReference>
<dbReference type="PROSITE" id="PS50935">
    <property type="entry name" value="SSB"/>
    <property type="match status" value="1"/>
</dbReference>
<evidence type="ECO:0000256" key="1">
    <source>
        <dbReference type="ARBA" id="ARBA00023125"/>
    </source>
</evidence>
<keyword evidence="2" id="KW-0234">DNA repair</keyword>
<dbReference type="NCBIfam" id="TIGR00621">
    <property type="entry name" value="ssb"/>
    <property type="match status" value="1"/>
</dbReference>
<keyword evidence="2" id="KW-0235">DNA replication</keyword>
<comment type="function">
    <text evidence="2">Plays an important role in DNA replication, recombination and repair. Binds to ssDNA and to an array of partner proteins to recruit them to their sites of action during DNA metabolism.</text>
</comment>
<evidence type="ECO:0000313" key="6">
    <source>
        <dbReference type="Proteomes" id="UP001150830"/>
    </source>
</evidence>
<dbReference type="GO" id="GO:0003697">
    <property type="term" value="F:single-stranded DNA binding"/>
    <property type="evidence" value="ECO:0007669"/>
    <property type="project" value="UniProtKB-UniRule"/>
</dbReference>
<evidence type="ECO:0000313" key="5">
    <source>
        <dbReference type="EMBL" id="MCY0964753.1"/>
    </source>
</evidence>
<dbReference type="GO" id="GO:0009295">
    <property type="term" value="C:nucleoid"/>
    <property type="evidence" value="ECO:0007669"/>
    <property type="project" value="TreeGrafter"/>
</dbReference>
<dbReference type="HAMAP" id="MF_00984">
    <property type="entry name" value="SSB"/>
    <property type="match status" value="1"/>
</dbReference>
<evidence type="ECO:0000256" key="4">
    <source>
        <dbReference type="SAM" id="MobiDB-lite"/>
    </source>
</evidence>
<reference evidence="5" key="1">
    <citation type="submission" date="2022-11" db="EMBL/GenBank/DDBJ databases">
        <title>Parathalassolutuus dongxingensis gen. nov., sp. nov., a novel member of family Oceanospirillaceae isolated from a coastal shrimp pond in Guangxi, China.</title>
        <authorList>
            <person name="Chen H."/>
        </authorList>
    </citation>
    <scope>NUCLEOTIDE SEQUENCE</scope>
    <source>
        <strain evidence="5">G-43</strain>
    </source>
</reference>
<feature type="compositionally biased region" description="Low complexity" evidence="4">
    <location>
        <begin position="137"/>
        <end position="248"/>
    </location>
</feature>
<feature type="region of interest" description="Disordered" evidence="4">
    <location>
        <begin position="137"/>
        <end position="257"/>
    </location>
</feature>
<dbReference type="GO" id="GO:0006310">
    <property type="term" value="P:DNA recombination"/>
    <property type="evidence" value="ECO:0007669"/>
    <property type="project" value="UniProtKB-UniRule"/>
</dbReference>
<dbReference type="RefSeq" id="WP_283172971.1">
    <property type="nucleotide sequence ID" value="NZ_JAPNOA010000019.1"/>
</dbReference>
<proteinExistence type="inferred from homology"/>
<name>A0A9X3ELC2_9GAMM</name>
<gene>
    <name evidence="5" type="primary">ssb</name>
    <name evidence="5" type="ORF">OUO13_06110</name>
</gene>
<evidence type="ECO:0000256" key="2">
    <source>
        <dbReference type="HAMAP-Rule" id="MF_00984"/>
    </source>
</evidence>
<protein>
    <recommendedName>
        <fullName evidence="2 3">Single-stranded DNA-binding protein</fullName>
        <shortName evidence="2">SSB</shortName>
    </recommendedName>
</protein>
<dbReference type="InterPro" id="IPR000424">
    <property type="entry name" value="Primosome_PriB/ssb"/>
</dbReference>
<accession>A0A9X3ELC2</accession>
<keyword evidence="1 2" id="KW-0238">DNA-binding</keyword>
<organism evidence="5 6">
    <name type="scientific">Parathalassolituus penaei</name>
    <dbReference type="NCBI Taxonomy" id="2997323"/>
    <lineage>
        <taxon>Bacteria</taxon>
        <taxon>Pseudomonadati</taxon>
        <taxon>Pseudomonadota</taxon>
        <taxon>Gammaproteobacteria</taxon>
        <taxon>Oceanospirillales</taxon>
        <taxon>Oceanospirillaceae</taxon>
        <taxon>Parathalassolituus</taxon>
    </lineage>
</organism>
<dbReference type="GO" id="GO:0006260">
    <property type="term" value="P:DNA replication"/>
    <property type="evidence" value="ECO:0007669"/>
    <property type="project" value="UniProtKB-UniRule"/>
</dbReference>